<sequence length="664" mass="74095">MGRRRKSSTSTVATVDQAPSSWANELAILKPYPPGTIDDDWPMFTLNDAVIYKKDGKTMGNPLLVDKVGPMVIRGRFEVDEEDSEDVFNALVNPKVKSASIEITGSIKYSLGYNPCTLWVSGAAGWFEIRPAPQYEAMYLDILQALILFFEVQEVYLPYQAALDDLKRAKKRALGLKKPTAPTLDEVFFRYAVGAGDGVTRDEAEARYIKWTQFLLSHFPKDDEVVWEGTPFARWIKEQDAPQKKPKIRTKTATPQPIPPPSTTIPNHNEGSSRATNRHSIQDVEMMDLASPPHDLVIRKGKEKATETPIPVPPHYQRAVESATQSKHSSPSLPKQRTPQLETAQPATPQSGSISDSSSPVDLLLDVLEEVASTREITRKGIKAKTVHTQIYLKCKVPNYNSPAEILAYFSKELLSRLGHEWKGTEFYGWLREVSSKPLRLEHITTNQMPTAVRRREKAAPRALKGTDVVPRADSDDGSQPANRARKSGKGAGLRPSQKRPAGEMDLDAESEGRRGRLGKYVKYFQPINIGEDDEDEEMEEASNADSILEEVGEDNDGSSVPLPKNAVPIVVYAEKIPGMSPAGPNGTWQCEQEGCGYVVRAADDQAGQERIVQHFLEHEHQKEKVHLALKESRGHMPIKYAYFPPILIIVRFPSPHETSHYFT</sequence>
<keyword evidence="3" id="KW-1185">Reference proteome</keyword>
<feature type="region of interest" description="Disordered" evidence="1">
    <location>
        <begin position="238"/>
        <end position="276"/>
    </location>
</feature>
<feature type="compositionally biased region" description="Polar residues" evidence="1">
    <location>
        <begin position="267"/>
        <end position="276"/>
    </location>
</feature>
<feature type="compositionally biased region" description="Polar residues" evidence="1">
    <location>
        <begin position="322"/>
        <end position="350"/>
    </location>
</feature>
<proteinExistence type="predicted"/>
<protein>
    <recommendedName>
        <fullName evidence="4">DNA (cytosine-5)-methyltransferase 1 replication foci domain-containing protein</fullName>
    </recommendedName>
</protein>
<name>A0AA40KAG0_9PEZI</name>
<feature type="region of interest" description="Disordered" evidence="1">
    <location>
        <begin position="449"/>
        <end position="513"/>
    </location>
</feature>
<dbReference type="EMBL" id="JAUKUD010000002">
    <property type="protein sequence ID" value="KAK0752009.1"/>
    <property type="molecule type" value="Genomic_DNA"/>
</dbReference>
<gene>
    <name evidence="2" type="ORF">B0T18DRAFT_458226</name>
</gene>
<comment type="caution">
    <text evidence="2">The sequence shown here is derived from an EMBL/GenBank/DDBJ whole genome shotgun (WGS) entry which is preliminary data.</text>
</comment>
<evidence type="ECO:0008006" key="4">
    <source>
        <dbReference type="Google" id="ProtNLM"/>
    </source>
</evidence>
<reference evidence="2" key="1">
    <citation type="submission" date="2023-06" db="EMBL/GenBank/DDBJ databases">
        <title>Genome-scale phylogeny and comparative genomics of the fungal order Sordariales.</title>
        <authorList>
            <consortium name="Lawrence Berkeley National Laboratory"/>
            <person name="Hensen N."/>
            <person name="Bonometti L."/>
            <person name="Westerberg I."/>
            <person name="Brannstrom I.O."/>
            <person name="Guillou S."/>
            <person name="Cros-Aarteil S."/>
            <person name="Calhoun S."/>
            <person name="Haridas S."/>
            <person name="Kuo A."/>
            <person name="Mondo S."/>
            <person name="Pangilinan J."/>
            <person name="Riley R."/>
            <person name="LaButti K."/>
            <person name="Andreopoulos B."/>
            <person name="Lipzen A."/>
            <person name="Chen C."/>
            <person name="Yanf M."/>
            <person name="Daum C."/>
            <person name="Ng V."/>
            <person name="Clum A."/>
            <person name="Steindorff A."/>
            <person name="Ohm R."/>
            <person name="Martin F."/>
            <person name="Silar P."/>
            <person name="Natvig D."/>
            <person name="Lalanne C."/>
            <person name="Gautier V."/>
            <person name="Ament-velasquez S.L."/>
            <person name="Kruys A."/>
            <person name="Hutchinson M.I."/>
            <person name="Powell A.J."/>
            <person name="Barry K."/>
            <person name="Miller A.N."/>
            <person name="Grigoriev I.V."/>
            <person name="Debuchy R."/>
            <person name="Gladieux P."/>
            <person name="Thoren M.H."/>
            <person name="Johannesson H."/>
        </authorList>
    </citation>
    <scope>NUCLEOTIDE SEQUENCE</scope>
    <source>
        <strain evidence="2">SMH3187-1</strain>
    </source>
</reference>
<dbReference type="Proteomes" id="UP001172155">
    <property type="component" value="Unassembled WGS sequence"/>
</dbReference>
<evidence type="ECO:0000256" key="1">
    <source>
        <dbReference type="SAM" id="MobiDB-lite"/>
    </source>
</evidence>
<accession>A0AA40KAG0</accession>
<evidence type="ECO:0000313" key="2">
    <source>
        <dbReference type="EMBL" id="KAK0752009.1"/>
    </source>
</evidence>
<dbReference type="AlphaFoldDB" id="A0AA40KAG0"/>
<organism evidence="2 3">
    <name type="scientific">Schizothecium vesticola</name>
    <dbReference type="NCBI Taxonomy" id="314040"/>
    <lineage>
        <taxon>Eukaryota</taxon>
        <taxon>Fungi</taxon>
        <taxon>Dikarya</taxon>
        <taxon>Ascomycota</taxon>
        <taxon>Pezizomycotina</taxon>
        <taxon>Sordariomycetes</taxon>
        <taxon>Sordariomycetidae</taxon>
        <taxon>Sordariales</taxon>
        <taxon>Schizotheciaceae</taxon>
        <taxon>Schizothecium</taxon>
    </lineage>
</organism>
<feature type="region of interest" description="Disordered" evidence="1">
    <location>
        <begin position="318"/>
        <end position="359"/>
    </location>
</feature>
<evidence type="ECO:0000313" key="3">
    <source>
        <dbReference type="Proteomes" id="UP001172155"/>
    </source>
</evidence>